<dbReference type="EMBL" id="MNCJ02000321">
    <property type="protein sequence ID" value="KAF5801986.1"/>
    <property type="molecule type" value="Genomic_DNA"/>
</dbReference>
<name>A0A9K3ISD8_HELAN</name>
<gene>
    <name evidence="1" type="ORF">HanXRQr2_Chr06g0254441</name>
    <name evidence="2" type="ORF">HanXRQr2_Chr06g0254451</name>
</gene>
<dbReference type="Gramene" id="mRNA:HanXRQr2_Chr06g0254441">
    <property type="protein sequence ID" value="CDS:HanXRQr2_Chr06g0254441.1"/>
    <property type="gene ID" value="HanXRQr2_Chr06g0254441"/>
</dbReference>
<evidence type="ECO:0000313" key="2">
    <source>
        <dbReference type="EMBL" id="KAF5801987.1"/>
    </source>
</evidence>
<organism evidence="2 3">
    <name type="scientific">Helianthus annuus</name>
    <name type="common">Common sunflower</name>
    <dbReference type="NCBI Taxonomy" id="4232"/>
    <lineage>
        <taxon>Eukaryota</taxon>
        <taxon>Viridiplantae</taxon>
        <taxon>Streptophyta</taxon>
        <taxon>Embryophyta</taxon>
        <taxon>Tracheophyta</taxon>
        <taxon>Spermatophyta</taxon>
        <taxon>Magnoliopsida</taxon>
        <taxon>eudicotyledons</taxon>
        <taxon>Gunneridae</taxon>
        <taxon>Pentapetalae</taxon>
        <taxon>asterids</taxon>
        <taxon>campanulids</taxon>
        <taxon>Asterales</taxon>
        <taxon>Asteraceae</taxon>
        <taxon>Asteroideae</taxon>
        <taxon>Heliantheae alliance</taxon>
        <taxon>Heliantheae</taxon>
        <taxon>Helianthus</taxon>
    </lineage>
</organism>
<evidence type="ECO:0000313" key="3">
    <source>
        <dbReference type="Proteomes" id="UP000215914"/>
    </source>
</evidence>
<dbReference type="Gramene" id="mRNA:HanXRQr2_Chr06g0254451">
    <property type="protein sequence ID" value="CDS:HanXRQr2_Chr06g0254451.1"/>
    <property type="gene ID" value="HanXRQr2_Chr06g0254451"/>
</dbReference>
<keyword evidence="3" id="KW-1185">Reference proteome</keyword>
<dbReference type="Proteomes" id="UP000215914">
    <property type="component" value="Unassembled WGS sequence"/>
</dbReference>
<proteinExistence type="predicted"/>
<reference evidence="2" key="2">
    <citation type="submission" date="2020-06" db="EMBL/GenBank/DDBJ databases">
        <title>Helianthus annuus Genome sequencing and assembly Release 2.</title>
        <authorList>
            <person name="Gouzy J."/>
            <person name="Langlade N."/>
            <person name="Munos S."/>
        </authorList>
    </citation>
    <scope>NUCLEOTIDE SEQUENCE</scope>
    <source>
        <tissue evidence="2">Leaves</tissue>
    </source>
</reference>
<evidence type="ECO:0000313" key="1">
    <source>
        <dbReference type="EMBL" id="KAF5801986.1"/>
    </source>
</evidence>
<dbReference type="EMBL" id="MNCJ02000321">
    <property type="protein sequence ID" value="KAF5801987.1"/>
    <property type="molecule type" value="Genomic_DNA"/>
</dbReference>
<accession>A0A9K3ISD8</accession>
<reference evidence="2" key="1">
    <citation type="journal article" date="2017" name="Nature">
        <title>The sunflower genome provides insights into oil metabolism, flowering and Asterid evolution.</title>
        <authorList>
            <person name="Badouin H."/>
            <person name="Gouzy J."/>
            <person name="Grassa C.J."/>
            <person name="Murat F."/>
            <person name="Staton S.E."/>
            <person name="Cottret L."/>
            <person name="Lelandais-Briere C."/>
            <person name="Owens G.L."/>
            <person name="Carrere S."/>
            <person name="Mayjonade B."/>
            <person name="Legrand L."/>
            <person name="Gill N."/>
            <person name="Kane N.C."/>
            <person name="Bowers J.E."/>
            <person name="Hubner S."/>
            <person name="Bellec A."/>
            <person name="Berard A."/>
            <person name="Berges H."/>
            <person name="Blanchet N."/>
            <person name="Boniface M.C."/>
            <person name="Brunel D."/>
            <person name="Catrice O."/>
            <person name="Chaidir N."/>
            <person name="Claudel C."/>
            <person name="Donnadieu C."/>
            <person name="Faraut T."/>
            <person name="Fievet G."/>
            <person name="Helmstetter N."/>
            <person name="King M."/>
            <person name="Knapp S.J."/>
            <person name="Lai Z."/>
            <person name="Le Paslier M.C."/>
            <person name="Lippi Y."/>
            <person name="Lorenzon L."/>
            <person name="Mandel J.R."/>
            <person name="Marage G."/>
            <person name="Marchand G."/>
            <person name="Marquand E."/>
            <person name="Bret-Mestries E."/>
            <person name="Morien E."/>
            <person name="Nambeesan S."/>
            <person name="Nguyen T."/>
            <person name="Pegot-Espagnet P."/>
            <person name="Pouilly N."/>
            <person name="Raftis F."/>
            <person name="Sallet E."/>
            <person name="Schiex T."/>
            <person name="Thomas J."/>
            <person name="Vandecasteele C."/>
            <person name="Vares D."/>
            <person name="Vear F."/>
            <person name="Vautrin S."/>
            <person name="Crespi M."/>
            <person name="Mangin B."/>
            <person name="Burke J.M."/>
            <person name="Salse J."/>
            <person name="Munos S."/>
            <person name="Vincourt P."/>
            <person name="Rieseberg L.H."/>
            <person name="Langlade N.B."/>
        </authorList>
    </citation>
    <scope>NUCLEOTIDE SEQUENCE</scope>
    <source>
        <tissue evidence="2">Leaves</tissue>
    </source>
</reference>
<sequence>MSAQYLQNIHTNGHHINHKQASHPSLDCIRPTLNPQPPHALTFLYSPLDLSTFRTIHTTVRDRRHTPELRRNS</sequence>
<dbReference type="AlphaFoldDB" id="A0A9K3ISD8"/>
<comment type="caution">
    <text evidence="2">The sequence shown here is derived from an EMBL/GenBank/DDBJ whole genome shotgun (WGS) entry which is preliminary data.</text>
</comment>
<protein>
    <submittedName>
        <fullName evidence="2">Uncharacterized protein</fullName>
    </submittedName>
</protein>